<dbReference type="AlphaFoldDB" id="A0A2V3VBV1"/>
<name>A0A2V3VBV1_9SPHN</name>
<dbReference type="Pfam" id="PF03934">
    <property type="entry name" value="T2SSK"/>
    <property type="match status" value="1"/>
</dbReference>
<dbReference type="Pfam" id="PF21687">
    <property type="entry name" value="T2SSK_1st"/>
    <property type="match status" value="1"/>
</dbReference>
<dbReference type="PANTHER" id="PTHR38831">
    <property type="entry name" value="TYPE II SECRETION SYSTEM PROTEIN K"/>
    <property type="match status" value="1"/>
</dbReference>
<evidence type="ECO:0000256" key="5">
    <source>
        <dbReference type="ARBA" id="ARBA00022519"/>
    </source>
</evidence>
<dbReference type="Proteomes" id="UP000248014">
    <property type="component" value="Unassembled WGS sequence"/>
</dbReference>
<dbReference type="SUPFAM" id="SSF158544">
    <property type="entry name" value="GspK insert domain-like"/>
    <property type="match status" value="2"/>
</dbReference>
<evidence type="ECO:0000256" key="3">
    <source>
        <dbReference type="ARBA" id="ARBA00022448"/>
    </source>
</evidence>
<proteinExistence type="inferred from homology"/>
<reference evidence="13 14" key="1">
    <citation type="submission" date="2018-05" db="EMBL/GenBank/DDBJ databases">
        <title>Genomic Encyclopedia of Type Strains, Phase IV (KMG-IV): sequencing the most valuable type-strain genomes for metagenomic binning, comparative biology and taxonomic classification.</title>
        <authorList>
            <person name="Goeker M."/>
        </authorList>
    </citation>
    <scope>NUCLEOTIDE SEQUENCE [LARGE SCALE GENOMIC DNA]</scope>
    <source>
        <strain evidence="13 14">DSM 3183</strain>
    </source>
</reference>
<evidence type="ECO:0000313" key="13">
    <source>
        <dbReference type="EMBL" id="PXW79177.1"/>
    </source>
</evidence>
<comment type="subcellular location">
    <subcellularLocation>
        <location evidence="1 10">Cell inner membrane</location>
    </subcellularLocation>
</comment>
<accession>A0A2V3VBV1</accession>
<evidence type="ECO:0000256" key="10">
    <source>
        <dbReference type="PIRNR" id="PIRNR002786"/>
    </source>
</evidence>
<evidence type="ECO:0000256" key="9">
    <source>
        <dbReference type="ARBA" id="ARBA00023136"/>
    </source>
</evidence>
<keyword evidence="5 10" id="KW-0997">Cell inner membrane</keyword>
<dbReference type="Gene3D" id="1.10.40.60">
    <property type="entry name" value="EpsJ-like"/>
    <property type="match status" value="2"/>
</dbReference>
<dbReference type="PIRSF" id="PIRSF002786">
    <property type="entry name" value="XcpX"/>
    <property type="match status" value="1"/>
</dbReference>
<dbReference type="InterPro" id="IPR005628">
    <property type="entry name" value="GspK"/>
</dbReference>
<evidence type="ECO:0000313" key="14">
    <source>
        <dbReference type="Proteomes" id="UP000248014"/>
    </source>
</evidence>
<sequence>MSMRRHFRPSERGIALLSVLLLVAVMAIVTTLILDRVNLAVRLAANADAGDRARFAALGAEQFAAREIKRQLDRSPARTVNAGGWIGQPNILPIDDGSGAIVTATVSDGGNCFNLNSVVEGKPGDLAARPVGIGQFAGLMQALGIGSDEARGLADALADWIDTDQSALPAGAEDQFYLQLDQPYRTGAQLLTDKGEIQALRGMTPQIFARLEPWICTLPDAVLSPINVNTLLPEQAPLIMMLAPGKIPLDRARGLIAQRPALGYARIADFWRPLALQSQTFGPEIESQPQIVTRWFELDLVIQQGESRWRQTSLVDAQLTPARIISRRIGEP</sequence>
<keyword evidence="6" id="KW-0812">Transmembrane</keyword>
<feature type="domain" description="T2SS protein K first SAM-like" evidence="12">
    <location>
        <begin position="111"/>
        <end position="220"/>
    </location>
</feature>
<dbReference type="PANTHER" id="PTHR38831:SF1">
    <property type="entry name" value="TYPE II SECRETION SYSTEM PROTEIN K-RELATED"/>
    <property type="match status" value="1"/>
</dbReference>
<dbReference type="Gene3D" id="3.30.1300.30">
    <property type="entry name" value="GSPII I/J protein-like"/>
    <property type="match status" value="1"/>
</dbReference>
<dbReference type="InterPro" id="IPR049179">
    <property type="entry name" value="T2SSK_SAM-like_2nd"/>
</dbReference>
<comment type="similarity">
    <text evidence="2 10">Belongs to the GSP K family.</text>
</comment>
<dbReference type="SUPFAM" id="SSF54523">
    <property type="entry name" value="Pili subunits"/>
    <property type="match status" value="1"/>
</dbReference>
<keyword evidence="3 10" id="KW-0813">Transport</keyword>
<dbReference type="NCBIfam" id="NF037980">
    <property type="entry name" value="T2SS_GspK"/>
    <property type="match status" value="1"/>
</dbReference>
<protein>
    <recommendedName>
        <fullName evidence="10">Type II secretion system protein K</fullName>
    </recommendedName>
</protein>
<comment type="caution">
    <text evidence="13">The sequence shown here is derived from an EMBL/GenBank/DDBJ whole genome shotgun (WGS) entry which is preliminary data.</text>
</comment>
<dbReference type="InterPro" id="IPR045584">
    <property type="entry name" value="Pilin-like"/>
</dbReference>
<gene>
    <name evidence="13" type="ORF">C7451_101240</name>
</gene>
<evidence type="ECO:0000256" key="8">
    <source>
        <dbReference type="ARBA" id="ARBA00022989"/>
    </source>
</evidence>
<evidence type="ECO:0000256" key="4">
    <source>
        <dbReference type="ARBA" id="ARBA00022475"/>
    </source>
</evidence>
<dbReference type="RefSeq" id="WP_244181475.1">
    <property type="nucleotide sequence ID" value="NZ_QJJM01000001.1"/>
</dbReference>
<evidence type="ECO:0000256" key="7">
    <source>
        <dbReference type="ARBA" id="ARBA00022927"/>
    </source>
</evidence>
<evidence type="ECO:0000259" key="11">
    <source>
        <dbReference type="Pfam" id="PF03934"/>
    </source>
</evidence>
<evidence type="ECO:0000256" key="6">
    <source>
        <dbReference type="ARBA" id="ARBA00022692"/>
    </source>
</evidence>
<evidence type="ECO:0000256" key="1">
    <source>
        <dbReference type="ARBA" id="ARBA00004533"/>
    </source>
</evidence>
<dbReference type="InterPro" id="IPR049031">
    <property type="entry name" value="T2SSK_SAM-like_1st"/>
</dbReference>
<dbReference type="InterPro" id="IPR038072">
    <property type="entry name" value="GspK_central_sf"/>
</dbReference>
<evidence type="ECO:0000256" key="2">
    <source>
        <dbReference type="ARBA" id="ARBA00007246"/>
    </source>
</evidence>
<dbReference type="GO" id="GO:0005886">
    <property type="term" value="C:plasma membrane"/>
    <property type="evidence" value="ECO:0007669"/>
    <property type="project" value="UniProtKB-SubCell"/>
</dbReference>
<evidence type="ECO:0000259" key="12">
    <source>
        <dbReference type="Pfam" id="PF21687"/>
    </source>
</evidence>
<feature type="domain" description="T2SS protein K second SAM-like" evidence="11">
    <location>
        <begin position="226"/>
        <end position="278"/>
    </location>
</feature>
<keyword evidence="14" id="KW-1185">Reference proteome</keyword>
<keyword evidence="4 10" id="KW-1003">Cell membrane</keyword>
<keyword evidence="7" id="KW-0653">Protein transport</keyword>
<keyword evidence="9 10" id="KW-0472">Membrane</keyword>
<dbReference type="EMBL" id="QJJM01000001">
    <property type="protein sequence ID" value="PXW79177.1"/>
    <property type="molecule type" value="Genomic_DNA"/>
</dbReference>
<dbReference type="GO" id="GO:0009306">
    <property type="term" value="P:protein secretion"/>
    <property type="evidence" value="ECO:0007669"/>
    <property type="project" value="InterPro"/>
</dbReference>
<organism evidence="13 14">
    <name type="scientific">Blastomonas natatoria</name>
    <dbReference type="NCBI Taxonomy" id="34015"/>
    <lineage>
        <taxon>Bacteria</taxon>
        <taxon>Pseudomonadati</taxon>
        <taxon>Pseudomonadota</taxon>
        <taxon>Alphaproteobacteria</taxon>
        <taxon>Sphingomonadales</taxon>
        <taxon>Sphingomonadaceae</taxon>
        <taxon>Blastomonas</taxon>
    </lineage>
</organism>
<keyword evidence="8" id="KW-1133">Transmembrane helix</keyword>